<dbReference type="SUPFAM" id="SSF55136">
    <property type="entry name" value="Probable bacterial effector-binding domain"/>
    <property type="match status" value="1"/>
</dbReference>
<dbReference type="InterPro" id="IPR010499">
    <property type="entry name" value="AraC_E-bd"/>
</dbReference>
<dbReference type="SMART" id="SM00871">
    <property type="entry name" value="AraC_E_bind"/>
    <property type="match status" value="1"/>
</dbReference>
<organism evidence="2">
    <name type="scientific">freshwater metagenome</name>
    <dbReference type="NCBI Taxonomy" id="449393"/>
    <lineage>
        <taxon>unclassified sequences</taxon>
        <taxon>metagenomes</taxon>
        <taxon>ecological metagenomes</taxon>
    </lineage>
</organism>
<gene>
    <name evidence="2" type="ORF">UFOPK2978_00207</name>
</gene>
<name>A0A6J6WKB0_9ZZZZ</name>
<dbReference type="Pfam" id="PF14526">
    <property type="entry name" value="Cass2"/>
    <property type="match status" value="1"/>
</dbReference>
<dbReference type="InterPro" id="IPR011256">
    <property type="entry name" value="Reg_factor_effector_dom_sf"/>
</dbReference>
<accession>A0A6J6WKB0</accession>
<reference evidence="2" key="1">
    <citation type="submission" date="2020-05" db="EMBL/GenBank/DDBJ databases">
        <authorList>
            <person name="Chiriac C."/>
            <person name="Salcher M."/>
            <person name="Ghai R."/>
            <person name="Kavagutti S V."/>
        </authorList>
    </citation>
    <scope>NUCLEOTIDE SEQUENCE</scope>
</reference>
<evidence type="ECO:0000259" key="1">
    <source>
        <dbReference type="SMART" id="SM00871"/>
    </source>
</evidence>
<sequence>MTEILNFKHGKIVGVRTSVFTIFNQEKYDPKAIPAAWQEFFAKSAGSDLSKAGTFYGASIPSMSMDAPMDYFAGALVDLDAEVSAGFENIEIPDGAYLAVPHVGPITNIAASYQSAYMEALGASGKEMRPAPHLEIYNPALNPMADDYQMIIGIPIN</sequence>
<dbReference type="InterPro" id="IPR029441">
    <property type="entry name" value="Cass2"/>
</dbReference>
<proteinExistence type="predicted"/>
<evidence type="ECO:0000313" key="2">
    <source>
        <dbReference type="EMBL" id="CAB4785611.1"/>
    </source>
</evidence>
<dbReference type="Gene3D" id="3.20.80.10">
    <property type="entry name" value="Regulatory factor, effector binding domain"/>
    <property type="match status" value="1"/>
</dbReference>
<feature type="domain" description="AraC effector-binding" evidence="1">
    <location>
        <begin position="1"/>
        <end position="157"/>
    </location>
</feature>
<dbReference type="AlphaFoldDB" id="A0A6J6WKB0"/>
<protein>
    <submittedName>
        <fullName evidence="2">Unannotated protein</fullName>
    </submittedName>
</protein>
<dbReference type="EMBL" id="CAFAAF010000018">
    <property type="protein sequence ID" value="CAB4785611.1"/>
    <property type="molecule type" value="Genomic_DNA"/>
</dbReference>